<dbReference type="InterPro" id="IPR002772">
    <property type="entry name" value="Glyco_hydro_3_C"/>
</dbReference>
<dbReference type="OrthoDB" id="9805821at2"/>
<comment type="catalytic activity">
    <reaction evidence="1">
        <text>Hydrolysis of terminal, non-reducing beta-D-glucosyl residues with release of beta-D-glucose.</text>
        <dbReference type="EC" id="3.2.1.21"/>
    </reaction>
</comment>
<comment type="similarity">
    <text evidence="2">Belongs to the glycosyl hydrolase 3 family.</text>
</comment>
<comment type="caution">
    <text evidence="10">The sequence shown here is derived from an EMBL/GenBank/DDBJ whole genome shotgun (WGS) entry which is preliminary data.</text>
</comment>
<evidence type="ECO:0000259" key="8">
    <source>
        <dbReference type="Pfam" id="PF00933"/>
    </source>
</evidence>
<feature type="domain" description="Glycoside hydrolase family 3 C-terminal" evidence="9">
    <location>
        <begin position="401"/>
        <end position="603"/>
    </location>
</feature>
<dbReference type="GO" id="GO:0009251">
    <property type="term" value="P:glucan catabolic process"/>
    <property type="evidence" value="ECO:0007669"/>
    <property type="project" value="TreeGrafter"/>
</dbReference>
<dbReference type="PANTHER" id="PTHR30620:SF16">
    <property type="entry name" value="LYSOSOMAL BETA GLUCOSIDASE"/>
    <property type="match status" value="1"/>
</dbReference>
<protein>
    <recommendedName>
        <fullName evidence="3">beta-glucosidase</fullName>
        <ecNumber evidence="3">3.2.1.21</ecNumber>
    </recommendedName>
</protein>
<gene>
    <name evidence="10" type="ORF">EFD62_09480</name>
</gene>
<keyword evidence="5 10" id="KW-0378">Hydrolase</keyword>
<evidence type="ECO:0000256" key="5">
    <source>
        <dbReference type="ARBA" id="ARBA00022801"/>
    </source>
</evidence>
<proteinExistence type="inferred from homology"/>
<dbReference type="InterPro" id="IPR036962">
    <property type="entry name" value="Glyco_hydro_3_N_sf"/>
</dbReference>
<keyword evidence="11" id="KW-1185">Reference proteome</keyword>
<feature type="chain" id="PRO_5020201893" description="beta-glucosidase" evidence="7">
    <location>
        <begin position="24"/>
        <end position="603"/>
    </location>
</feature>
<dbReference type="InterPro" id="IPR036881">
    <property type="entry name" value="Glyco_hydro_3_C_sf"/>
</dbReference>
<dbReference type="RefSeq" id="WP_069196037.1">
    <property type="nucleotide sequence ID" value="NZ_RLII01000010.1"/>
</dbReference>
<dbReference type="EC" id="3.2.1.21" evidence="3"/>
<dbReference type="InterPro" id="IPR051915">
    <property type="entry name" value="Cellulose_Degrad_GH3"/>
</dbReference>
<reference evidence="11" key="1">
    <citation type="submission" date="2018-11" db="EMBL/GenBank/DDBJ databases">
        <title>Genome sequencing of a novel mesophilic and cellulolytic organism within the genus Hungateiclostridium.</title>
        <authorList>
            <person name="Rettenmaier R."/>
            <person name="Liebl W."/>
            <person name="Zverlov V."/>
        </authorList>
    </citation>
    <scope>NUCLEOTIDE SEQUENCE [LARGE SCALE GENOMIC DNA]</scope>
    <source>
        <strain evidence="11">N2K1</strain>
    </source>
</reference>
<accession>A0A4Q0I432</accession>
<dbReference type="PRINTS" id="PR00133">
    <property type="entry name" value="GLHYDRLASE3"/>
</dbReference>
<evidence type="ECO:0000256" key="1">
    <source>
        <dbReference type="ARBA" id="ARBA00000448"/>
    </source>
</evidence>
<feature type="signal peptide" evidence="7">
    <location>
        <begin position="1"/>
        <end position="23"/>
    </location>
</feature>
<name>A0A4Q0I432_9FIRM</name>
<keyword evidence="4 7" id="KW-0732">Signal</keyword>
<dbReference type="InterPro" id="IPR001764">
    <property type="entry name" value="Glyco_hydro_3_N"/>
</dbReference>
<evidence type="ECO:0000256" key="6">
    <source>
        <dbReference type="ARBA" id="ARBA00023295"/>
    </source>
</evidence>
<dbReference type="Pfam" id="PF00933">
    <property type="entry name" value="Glyco_hydro_3"/>
    <property type="match status" value="1"/>
</dbReference>
<evidence type="ECO:0000259" key="9">
    <source>
        <dbReference type="Pfam" id="PF01915"/>
    </source>
</evidence>
<evidence type="ECO:0000256" key="7">
    <source>
        <dbReference type="SAM" id="SignalP"/>
    </source>
</evidence>
<dbReference type="Gene3D" id="3.20.20.300">
    <property type="entry name" value="Glycoside hydrolase, family 3, N-terminal domain"/>
    <property type="match status" value="1"/>
</dbReference>
<evidence type="ECO:0000313" key="11">
    <source>
        <dbReference type="Proteomes" id="UP000289166"/>
    </source>
</evidence>
<dbReference type="SUPFAM" id="SSF52279">
    <property type="entry name" value="Beta-D-glucan exohydrolase, C-terminal domain"/>
    <property type="match status" value="1"/>
</dbReference>
<dbReference type="EMBL" id="RLII01000010">
    <property type="protein sequence ID" value="RXE59018.1"/>
    <property type="molecule type" value="Genomic_DNA"/>
</dbReference>
<organism evidence="10 11">
    <name type="scientific">Acetivibrio mesophilus</name>
    <dbReference type="NCBI Taxonomy" id="2487273"/>
    <lineage>
        <taxon>Bacteria</taxon>
        <taxon>Bacillati</taxon>
        <taxon>Bacillota</taxon>
        <taxon>Clostridia</taxon>
        <taxon>Eubacteriales</taxon>
        <taxon>Oscillospiraceae</taxon>
        <taxon>Acetivibrio</taxon>
    </lineage>
</organism>
<evidence type="ECO:0000313" key="10">
    <source>
        <dbReference type="EMBL" id="RXE59018.1"/>
    </source>
</evidence>
<evidence type="ECO:0000256" key="2">
    <source>
        <dbReference type="ARBA" id="ARBA00005336"/>
    </source>
</evidence>
<sequence length="603" mass="65724">MGKLEKIISFIIACVLMASILSACQDTDMKQREINEKTENLINQMTLDEKVGQMIQAGRNTALPQDVKKYFIGSILSGGGSAPGTNTQKDWIKMCEDYQNAATSTRLGIPIIYGVDAVHGHNTLPEAIIFPHNIGLGAAANPELMSDIASVTAAEMIATGVTWTFAPCVAVAKDIRWGRTYESFGQDPELINMLLVPYIKTMQDKFQIATSAKHYLADGATKWGTGDSGFLIDQGDAQISEEELREIYLPAYEEAVKAGVKTVMVSFSSWNGVKNHENKYLIQDILKGELGFEGFVITDYEATHQLSGQDFYHQLVDSVNAGIDMFMEPDHWKETIDNIKLAVEQGDITEERINDAVRRILKVKIEMGLFENPTGNKQLAAAKLGDDKNREIAKEAVRQSLVLLKNENNILPLDKSAKIFVSGPAADNIGMQCGGWTKTWQGGLGDNWVNGSTILDGFKKIAEASGGAIITDPNDIKSADVAVIVIGEKPYAEGRGDDGELDLYSGQAHPGNRKALEQLQGAGIPVVVILVSGRPRIVTNEIANWDAFVAAWLPGSEGDAVADVLYGDYEFKGKLPFAWPASIDNLPIREGDDTNLFPFGFGL</sequence>
<dbReference type="PROSITE" id="PS51257">
    <property type="entry name" value="PROKAR_LIPOPROTEIN"/>
    <property type="match status" value="1"/>
</dbReference>
<dbReference type="Pfam" id="PF01915">
    <property type="entry name" value="Glyco_hydro_3_C"/>
    <property type="match status" value="1"/>
</dbReference>
<dbReference type="InterPro" id="IPR017853">
    <property type="entry name" value="GH"/>
</dbReference>
<evidence type="ECO:0000256" key="3">
    <source>
        <dbReference type="ARBA" id="ARBA00012744"/>
    </source>
</evidence>
<dbReference type="Gene3D" id="3.40.50.1700">
    <property type="entry name" value="Glycoside hydrolase family 3 C-terminal domain"/>
    <property type="match status" value="1"/>
</dbReference>
<dbReference type="GO" id="GO:0008422">
    <property type="term" value="F:beta-glucosidase activity"/>
    <property type="evidence" value="ECO:0007669"/>
    <property type="project" value="UniProtKB-EC"/>
</dbReference>
<dbReference type="SUPFAM" id="SSF51445">
    <property type="entry name" value="(Trans)glycosidases"/>
    <property type="match status" value="1"/>
</dbReference>
<dbReference type="PANTHER" id="PTHR30620">
    <property type="entry name" value="PERIPLASMIC BETA-GLUCOSIDASE-RELATED"/>
    <property type="match status" value="1"/>
</dbReference>
<feature type="domain" description="Glycoside hydrolase family 3 N-terminal" evidence="8">
    <location>
        <begin position="46"/>
        <end position="363"/>
    </location>
</feature>
<evidence type="ECO:0000256" key="4">
    <source>
        <dbReference type="ARBA" id="ARBA00022729"/>
    </source>
</evidence>
<dbReference type="AlphaFoldDB" id="A0A4Q0I432"/>
<dbReference type="Proteomes" id="UP000289166">
    <property type="component" value="Unassembled WGS sequence"/>
</dbReference>
<keyword evidence="6" id="KW-0326">Glycosidase</keyword>